<dbReference type="PROSITE" id="PS01159">
    <property type="entry name" value="WW_DOMAIN_1"/>
    <property type="match status" value="1"/>
</dbReference>
<feature type="compositionally biased region" description="Gly residues" evidence="1">
    <location>
        <begin position="103"/>
        <end position="117"/>
    </location>
</feature>
<feature type="compositionally biased region" description="Pro residues" evidence="1">
    <location>
        <begin position="256"/>
        <end position="268"/>
    </location>
</feature>
<accession>A0A4P7MVE8</accession>
<proteinExistence type="predicted"/>
<evidence type="ECO:0000313" key="4">
    <source>
        <dbReference type="Proteomes" id="UP000294847"/>
    </source>
</evidence>
<organism evidence="3 4">
    <name type="scientific">Pyricularia oryzae</name>
    <name type="common">Rice blast fungus</name>
    <name type="synonym">Magnaporthe oryzae</name>
    <dbReference type="NCBI Taxonomy" id="318829"/>
    <lineage>
        <taxon>Eukaryota</taxon>
        <taxon>Fungi</taxon>
        <taxon>Dikarya</taxon>
        <taxon>Ascomycota</taxon>
        <taxon>Pezizomycotina</taxon>
        <taxon>Sordariomycetes</taxon>
        <taxon>Sordariomycetidae</taxon>
        <taxon>Magnaporthales</taxon>
        <taxon>Pyriculariaceae</taxon>
        <taxon>Pyricularia</taxon>
    </lineage>
</organism>
<evidence type="ECO:0000313" key="3">
    <source>
        <dbReference type="EMBL" id="QBZ54018.1"/>
    </source>
</evidence>
<dbReference type="Gene3D" id="2.20.70.10">
    <property type="match status" value="1"/>
</dbReference>
<dbReference type="InterPro" id="IPR036020">
    <property type="entry name" value="WW_dom_sf"/>
</dbReference>
<protein>
    <recommendedName>
        <fullName evidence="2">WW domain-containing protein</fullName>
    </recommendedName>
</protein>
<dbReference type="CDD" id="cd00201">
    <property type="entry name" value="WW"/>
    <property type="match status" value="1"/>
</dbReference>
<dbReference type="SUPFAM" id="SSF51045">
    <property type="entry name" value="WW domain"/>
    <property type="match status" value="1"/>
</dbReference>
<sequence length="340" mass="34587">MAGTSSPGTEGPTVAPPHLPSGWIAQWDGQSRKYYFVELATGRSQWEIPTKPALVGGGTPNNGVDHPYGIPGSEGKGRIITHPDGSQTIQHPDGRMEPILPPGMGGPADGQRGGPDGTRGMDGPAGDRGLGSFAQSALSSLAGGKKQGGNSNPLGDLASSLLGGNKHSSGGGGGGSGKIVSQLASSIFSSGNDKPSQPTNYHGGQTQGQHHGGGHAGGLAGQVMGGVAQMFGGSSSCSGHNNFGYSNPGHSGPYNGPEPPISYMPPSKPGSGPLSPNTQSQNSHPPTYGGGAPTQHQYGSQTQQQQQQQHHHHQPQQPPHYPPPPNQSYGQPSYGGNPHY</sequence>
<feature type="domain" description="WW" evidence="2">
    <location>
        <begin position="17"/>
        <end position="51"/>
    </location>
</feature>
<gene>
    <name evidence="3" type="ORF">PoMZ_09709</name>
</gene>
<evidence type="ECO:0000259" key="2">
    <source>
        <dbReference type="PROSITE" id="PS50020"/>
    </source>
</evidence>
<dbReference type="Proteomes" id="UP000294847">
    <property type="component" value="Chromosome 1"/>
</dbReference>
<feature type="compositionally biased region" description="Gly residues" evidence="1">
    <location>
        <begin position="210"/>
        <end position="224"/>
    </location>
</feature>
<dbReference type="PROSITE" id="PS50020">
    <property type="entry name" value="WW_DOMAIN_2"/>
    <property type="match status" value="1"/>
</dbReference>
<feature type="compositionally biased region" description="Pro residues" evidence="1">
    <location>
        <begin position="316"/>
        <end position="326"/>
    </location>
</feature>
<name>A0A4P7MVE8_PYROR</name>
<feature type="region of interest" description="Disordered" evidence="1">
    <location>
        <begin position="1"/>
        <end position="21"/>
    </location>
</feature>
<feature type="compositionally biased region" description="Low complexity" evidence="1">
    <location>
        <begin position="159"/>
        <end position="168"/>
    </location>
</feature>
<feature type="compositionally biased region" description="Low complexity" evidence="1">
    <location>
        <begin position="293"/>
        <end position="308"/>
    </location>
</feature>
<reference evidence="3 4" key="1">
    <citation type="journal article" date="2019" name="Mol. Biol. Evol.">
        <title>Blast fungal genomes show frequent chromosomal changes, gene gains and losses, and effector gene turnover.</title>
        <authorList>
            <person name="Gomez Luciano L.B."/>
            <person name="Jason Tsai I."/>
            <person name="Chuma I."/>
            <person name="Tosa Y."/>
            <person name="Chen Y.H."/>
            <person name="Li J.Y."/>
            <person name="Li M.Y."/>
            <person name="Jade Lu M.Y."/>
            <person name="Nakayashiki H."/>
            <person name="Li W.H."/>
        </authorList>
    </citation>
    <scope>NUCLEOTIDE SEQUENCE [LARGE SCALE GENOMIC DNA]</scope>
    <source>
        <strain evidence="3">MZ5-1-6</strain>
    </source>
</reference>
<dbReference type="Pfam" id="PF00397">
    <property type="entry name" value="WW"/>
    <property type="match status" value="1"/>
</dbReference>
<dbReference type="AlphaFoldDB" id="A0A4P7MVE8"/>
<dbReference type="EMBL" id="CP034204">
    <property type="protein sequence ID" value="QBZ54018.1"/>
    <property type="molecule type" value="Genomic_DNA"/>
</dbReference>
<dbReference type="InterPro" id="IPR001202">
    <property type="entry name" value="WW_dom"/>
</dbReference>
<dbReference type="SMART" id="SM00456">
    <property type="entry name" value="WW"/>
    <property type="match status" value="1"/>
</dbReference>
<feature type="region of interest" description="Disordered" evidence="1">
    <location>
        <begin position="79"/>
        <end position="340"/>
    </location>
</feature>
<evidence type="ECO:0000256" key="1">
    <source>
        <dbReference type="SAM" id="MobiDB-lite"/>
    </source>
</evidence>
<feature type="compositionally biased region" description="Polar residues" evidence="1">
    <location>
        <begin position="182"/>
        <end position="200"/>
    </location>
</feature>
<feature type="compositionally biased region" description="Polar residues" evidence="1">
    <location>
        <begin position="232"/>
        <end position="249"/>
    </location>
</feature>